<keyword evidence="1" id="KW-1133">Transmembrane helix</keyword>
<evidence type="ECO:0000313" key="3">
    <source>
        <dbReference type="WBParaSite" id="nRc.2.0.1.t11101-RA"/>
    </source>
</evidence>
<reference evidence="3" key="1">
    <citation type="submission" date="2022-11" db="UniProtKB">
        <authorList>
            <consortium name="WormBaseParasite"/>
        </authorList>
    </citation>
    <scope>IDENTIFICATION</scope>
</reference>
<keyword evidence="1" id="KW-0812">Transmembrane</keyword>
<keyword evidence="1" id="KW-0472">Membrane</keyword>
<dbReference type="Proteomes" id="UP000887565">
    <property type="component" value="Unplaced"/>
</dbReference>
<feature type="transmembrane region" description="Helical" evidence="1">
    <location>
        <begin position="65"/>
        <end position="84"/>
    </location>
</feature>
<name>A0A915ID03_ROMCU</name>
<evidence type="ECO:0000313" key="2">
    <source>
        <dbReference type="Proteomes" id="UP000887565"/>
    </source>
</evidence>
<dbReference type="AlphaFoldDB" id="A0A915ID03"/>
<evidence type="ECO:0000256" key="1">
    <source>
        <dbReference type="SAM" id="Phobius"/>
    </source>
</evidence>
<proteinExistence type="predicted"/>
<accession>A0A915ID03</accession>
<sequence length="108" mass="11981">MGQEIGADDTLIFSVVIEDYVFDHMFTECGFHCKDYWAMGVDKGAIGHFDFTTDQRLMKKHRRRLFVAAPSIVSGCIFSTMVLIRLSSSRVSVDGALGLICTGGRPKT</sequence>
<keyword evidence="2" id="KW-1185">Reference proteome</keyword>
<organism evidence="2 3">
    <name type="scientific">Romanomermis culicivorax</name>
    <name type="common">Nematode worm</name>
    <dbReference type="NCBI Taxonomy" id="13658"/>
    <lineage>
        <taxon>Eukaryota</taxon>
        <taxon>Metazoa</taxon>
        <taxon>Ecdysozoa</taxon>
        <taxon>Nematoda</taxon>
        <taxon>Enoplea</taxon>
        <taxon>Dorylaimia</taxon>
        <taxon>Mermithida</taxon>
        <taxon>Mermithoidea</taxon>
        <taxon>Mermithidae</taxon>
        <taxon>Romanomermis</taxon>
    </lineage>
</organism>
<dbReference type="WBParaSite" id="nRc.2.0.1.t11101-RA">
    <property type="protein sequence ID" value="nRc.2.0.1.t11101-RA"/>
    <property type="gene ID" value="nRc.2.0.1.g11101"/>
</dbReference>
<protein>
    <submittedName>
        <fullName evidence="3">Uncharacterized protein</fullName>
    </submittedName>
</protein>